<gene>
    <name evidence="1" type="ORF">NRIC_29140</name>
</gene>
<name>A0A4P5PPJ8_9ENTE</name>
<dbReference type="RefSeq" id="WP_146623424.1">
    <property type="nucleotide sequence ID" value="NZ_BJCC01000025.1"/>
</dbReference>
<evidence type="ECO:0000313" key="1">
    <source>
        <dbReference type="EMBL" id="GCF95023.1"/>
    </source>
</evidence>
<organism evidence="1 2">
    <name type="scientific">Enterococcus florum</name>
    <dbReference type="NCBI Taxonomy" id="2480627"/>
    <lineage>
        <taxon>Bacteria</taxon>
        <taxon>Bacillati</taxon>
        <taxon>Bacillota</taxon>
        <taxon>Bacilli</taxon>
        <taxon>Lactobacillales</taxon>
        <taxon>Enterococcaceae</taxon>
        <taxon>Enterococcus</taxon>
    </lineage>
</organism>
<dbReference type="AlphaFoldDB" id="A0A4P5PPJ8"/>
<dbReference type="Proteomes" id="UP000290567">
    <property type="component" value="Unassembled WGS sequence"/>
</dbReference>
<protein>
    <submittedName>
        <fullName evidence="1">Uncharacterized protein</fullName>
    </submittedName>
</protein>
<reference evidence="2" key="1">
    <citation type="submission" date="2019-02" db="EMBL/GenBank/DDBJ databases">
        <title>Draft genome sequence of Enterococcus sp. Gos25-1.</title>
        <authorList>
            <person name="Tanaka N."/>
            <person name="Shiwa Y."/>
            <person name="Fujita N."/>
        </authorList>
    </citation>
    <scope>NUCLEOTIDE SEQUENCE [LARGE SCALE GENOMIC DNA]</scope>
    <source>
        <strain evidence="2">Gos25-1</strain>
    </source>
</reference>
<comment type="caution">
    <text evidence="1">The sequence shown here is derived from an EMBL/GenBank/DDBJ whole genome shotgun (WGS) entry which is preliminary data.</text>
</comment>
<dbReference type="OrthoDB" id="2186451at2"/>
<evidence type="ECO:0000313" key="2">
    <source>
        <dbReference type="Proteomes" id="UP000290567"/>
    </source>
</evidence>
<accession>A0A4P5PPJ8</accession>
<dbReference type="EMBL" id="BJCC01000025">
    <property type="protein sequence ID" value="GCF95023.1"/>
    <property type="molecule type" value="Genomic_DNA"/>
</dbReference>
<sequence>METLKGTIQQIKLVKLSEQPLVYFRLNDRHCLIAKHSLSFLAEAEVGAQLAVAGYTNTRQQFIVQKYAVLGKTKIMMEFDQLNQQYSNKLYN</sequence>
<proteinExistence type="predicted"/>
<keyword evidence="2" id="KW-1185">Reference proteome</keyword>